<comment type="caution">
    <text evidence="1">The sequence shown here is derived from an EMBL/GenBank/DDBJ whole genome shotgun (WGS) entry which is preliminary data.</text>
</comment>
<gene>
    <name evidence="1" type="ORF">XENOCAPTIV_026403</name>
</gene>
<dbReference type="Proteomes" id="UP001434883">
    <property type="component" value="Unassembled WGS sequence"/>
</dbReference>
<reference evidence="1 2" key="1">
    <citation type="submission" date="2021-06" db="EMBL/GenBank/DDBJ databases">
        <authorList>
            <person name="Palmer J.M."/>
        </authorList>
    </citation>
    <scope>NUCLEOTIDE SEQUENCE [LARGE SCALE GENOMIC DNA]</scope>
    <source>
        <strain evidence="1 2">XC_2019</strain>
        <tissue evidence="1">Muscle</tissue>
    </source>
</reference>
<accession>A0ABV0R2C5</accession>
<proteinExistence type="predicted"/>
<sequence>MTVGRKHVEEKIKLDTKLEPELVQNPELNLTENLWGPLKTTVDKRCSPSLRHLENSCQHADWNLAFTSSAASTNYHFKGYSSLIQYISPSDLLVLQHDLPGHWSQ</sequence>
<dbReference type="EMBL" id="JAHRIN010031772">
    <property type="protein sequence ID" value="MEQ2202181.1"/>
    <property type="molecule type" value="Genomic_DNA"/>
</dbReference>
<keyword evidence="2" id="KW-1185">Reference proteome</keyword>
<evidence type="ECO:0000313" key="1">
    <source>
        <dbReference type="EMBL" id="MEQ2202181.1"/>
    </source>
</evidence>
<organism evidence="1 2">
    <name type="scientific">Xenoophorus captivus</name>
    <dbReference type="NCBI Taxonomy" id="1517983"/>
    <lineage>
        <taxon>Eukaryota</taxon>
        <taxon>Metazoa</taxon>
        <taxon>Chordata</taxon>
        <taxon>Craniata</taxon>
        <taxon>Vertebrata</taxon>
        <taxon>Euteleostomi</taxon>
        <taxon>Actinopterygii</taxon>
        <taxon>Neopterygii</taxon>
        <taxon>Teleostei</taxon>
        <taxon>Neoteleostei</taxon>
        <taxon>Acanthomorphata</taxon>
        <taxon>Ovalentaria</taxon>
        <taxon>Atherinomorphae</taxon>
        <taxon>Cyprinodontiformes</taxon>
        <taxon>Goodeidae</taxon>
        <taxon>Xenoophorus</taxon>
    </lineage>
</organism>
<name>A0ABV0R2C5_9TELE</name>
<evidence type="ECO:0000313" key="2">
    <source>
        <dbReference type="Proteomes" id="UP001434883"/>
    </source>
</evidence>
<protein>
    <submittedName>
        <fullName evidence="1">Uncharacterized protein</fullName>
    </submittedName>
</protein>